<gene>
    <name evidence="2" type="ORF">HJG59_010601</name>
</gene>
<organism evidence="2 3">
    <name type="scientific">Molossus molossus</name>
    <name type="common">Pallas' mastiff bat</name>
    <name type="synonym">Vespertilio molossus</name>
    <dbReference type="NCBI Taxonomy" id="27622"/>
    <lineage>
        <taxon>Eukaryota</taxon>
        <taxon>Metazoa</taxon>
        <taxon>Chordata</taxon>
        <taxon>Craniata</taxon>
        <taxon>Vertebrata</taxon>
        <taxon>Euteleostomi</taxon>
        <taxon>Mammalia</taxon>
        <taxon>Eutheria</taxon>
        <taxon>Laurasiatheria</taxon>
        <taxon>Chiroptera</taxon>
        <taxon>Yangochiroptera</taxon>
        <taxon>Molossidae</taxon>
        <taxon>Molossus</taxon>
    </lineage>
</organism>
<dbReference type="EMBL" id="JACASF010000004">
    <property type="protein sequence ID" value="KAF6480760.1"/>
    <property type="molecule type" value="Genomic_DNA"/>
</dbReference>
<feature type="region of interest" description="Disordered" evidence="1">
    <location>
        <begin position="1"/>
        <end position="30"/>
    </location>
</feature>
<comment type="caution">
    <text evidence="2">The sequence shown here is derived from an EMBL/GenBank/DDBJ whole genome shotgun (WGS) entry which is preliminary data.</text>
</comment>
<dbReference type="AlphaFoldDB" id="A0A7J8I920"/>
<proteinExistence type="predicted"/>
<name>A0A7J8I920_MOLMO</name>
<protein>
    <submittedName>
        <fullName evidence="2">Uncharacterized protein</fullName>
    </submittedName>
</protein>
<dbReference type="InParanoid" id="A0A7J8I920"/>
<evidence type="ECO:0000256" key="1">
    <source>
        <dbReference type="SAM" id="MobiDB-lite"/>
    </source>
</evidence>
<accession>A0A7J8I920</accession>
<dbReference type="Proteomes" id="UP000550707">
    <property type="component" value="Unassembled WGS sequence"/>
</dbReference>
<keyword evidence="3" id="KW-1185">Reference proteome</keyword>
<evidence type="ECO:0000313" key="2">
    <source>
        <dbReference type="EMBL" id="KAF6480760.1"/>
    </source>
</evidence>
<evidence type="ECO:0000313" key="3">
    <source>
        <dbReference type="Proteomes" id="UP000550707"/>
    </source>
</evidence>
<sequence>MQRKKLSCLGRGRAGRAGTAARQRRERSSLSCPILQTASSATCTSPSPLGGDMDLSMWPLGTQPHVSALSIFLDRVIQMKKKKDVLKLFFRLGRKKITLVIFLQNGTLISPGFCKHPCKLHVLSEQQCDIC</sequence>
<reference evidence="2 3" key="1">
    <citation type="journal article" date="2020" name="Nature">
        <title>Six reference-quality genomes reveal evolution of bat adaptations.</title>
        <authorList>
            <person name="Jebb D."/>
            <person name="Huang Z."/>
            <person name="Pippel M."/>
            <person name="Hughes G.M."/>
            <person name="Lavrichenko K."/>
            <person name="Devanna P."/>
            <person name="Winkler S."/>
            <person name="Jermiin L.S."/>
            <person name="Skirmuntt E.C."/>
            <person name="Katzourakis A."/>
            <person name="Burkitt-Gray L."/>
            <person name="Ray D.A."/>
            <person name="Sullivan K.A.M."/>
            <person name="Roscito J.G."/>
            <person name="Kirilenko B.M."/>
            <person name="Davalos L.M."/>
            <person name="Corthals A.P."/>
            <person name="Power M.L."/>
            <person name="Jones G."/>
            <person name="Ransome R.D."/>
            <person name="Dechmann D.K.N."/>
            <person name="Locatelli A.G."/>
            <person name="Puechmaille S.J."/>
            <person name="Fedrigo O."/>
            <person name="Jarvis E.D."/>
            <person name="Hiller M."/>
            <person name="Vernes S.C."/>
            <person name="Myers E.W."/>
            <person name="Teeling E.C."/>
        </authorList>
    </citation>
    <scope>NUCLEOTIDE SEQUENCE [LARGE SCALE GENOMIC DNA]</scope>
    <source>
        <strain evidence="2">MMolMol1</strain>
        <tissue evidence="2">Muscle</tissue>
    </source>
</reference>